<reference evidence="2" key="1">
    <citation type="submission" date="2020-10" db="EMBL/GenBank/DDBJ databases">
        <title>Chromosome-scale genome assembly of the Allis shad, Alosa alosa.</title>
        <authorList>
            <person name="Margot Z."/>
            <person name="Christophe K."/>
            <person name="Cabau C."/>
            <person name="Louis A."/>
            <person name="Berthelot C."/>
            <person name="Parey E."/>
            <person name="Roest Crollius H."/>
            <person name="Montfort J."/>
            <person name="Robinson-Rechavi M."/>
            <person name="Bucao C."/>
            <person name="Bouchez O."/>
            <person name="Gislard M."/>
            <person name="Lluch J."/>
            <person name="Milhes M."/>
            <person name="Lampietro C."/>
            <person name="Lopez Roques C."/>
            <person name="Donnadieu C."/>
            <person name="Braasch I."/>
            <person name="Desvignes T."/>
            <person name="Postlethwait J."/>
            <person name="Bobe J."/>
            <person name="Guiguen Y."/>
        </authorList>
    </citation>
    <scope>NUCLEOTIDE SEQUENCE</scope>
    <source>
        <strain evidence="2">M-15738</strain>
        <tissue evidence="2">Blood</tissue>
    </source>
</reference>
<protein>
    <submittedName>
        <fullName evidence="2">Uncharacterized protein</fullName>
    </submittedName>
</protein>
<name>A0AAV6GH15_9TELE</name>
<organism evidence="2 3">
    <name type="scientific">Alosa alosa</name>
    <name type="common">allis shad</name>
    <dbReference type="NCBI Taxonomy" id="278164"/>
    <lineage>
        <taxon>Eukaryota</taxon>
        <taxon>Metazoa</taxon>
        <taxon>Chordata</taxon>
        <taxon>Craniata</taxon>
        <taxon>Vertebrata</taxon>
        <taxon>Euteleostomi</taxon>
        <taxon>Actinopterygii</taxon>
        <taxon>Neopterygii</taxon>
        <taxon>Teleostei</taxon>
        <taxon>Clupei</taxon>
        <taxon>Clupeiformes</taxon>
        <taxon>Clupeoidei</taxon>
        <taxon>Clupeidae</taxon>
        <taxon>Alosa</taxon>
    </lineage>
</organism>
<comment type="caution">
    <text evidence="2">The sequence shown here is derived from an EMBL/GenBank/DDBJ whole genome shotgun (WGS) entry which is preliminary data.</text>
</comment>
<feature type="region of interest" description="Disordered" evidence="1">
    <location>
        <begin position="1"/>
        <end position="87"/>
    </location>
</feature>
<evidence type="ECO:0000313" key="3">
    <source>
        <dbReference type="Proteomes" id="UP000823561"/>
    </source>
</evidence>
<sequence>MMEESGIETTPPTTPPPPPSVASAVSPPPLTIGLTSPMSLPSTTGGISTFSMEGFSTPTPMPPMGAMTASTPCPRFSPHSAPPSAPP</sequence>
<accession>A0AAV6GH15</accession>
<feature type="compositionally biased region" description="Pro residues" evidence="1">
    <location>
        <begin position="12"/>
        <end position="30"/>
    </location>
</feature>
<evidence type="ECO:0000313" key="2">
    <source>
        <dbReference type="EMBL" id="KAG5272662.1"/>
    </source>
</evidence>
<dbReference type="Proteomes" id="UP000823561">
    <property type="component" value="Chromosome 12"/>
</dbReference>
<proteinExistence type="predicted"/>
<evidence type="ECO:0000256" key="1">
    <source>
        <dbReference type="SAM" id="MobiDB-lite"/>
    </source>
</evidence>
<dbReference type="AlphaFoldDB" id="A0AAV6GH15"/>
<dbReference type="EMBL" id="JADWDJ010000012">
    <property type="protein sequence ID" value="KAG5272662.1"/>
    <property type="molecule type" value="Genomic_DNA"/>
</dbReference>
<keyword evidence="3" id="KW-1185">Reference proteome</keyword>
<gene>
    <name evidence="2" type="ORF">AALO_G00167990</name>
</gene>
<feature type="compositionally biased region" description="Polar residues" evidence="1">
    <location>
        <begin position="33"/>
        <end position="51"/>
    </location>
</feature>